<dbReference type="EMBL" id="WIGO01000091">
    <property type="protein sequence ID" value="KAF6830621.1"/>
    <property type="molecule type" value="Genomic_DNA"/>
</dbReference>
<dbReference type="AlphaFoldDB" id="A0A8H6KH19"/>
<accession>A0A8H6KH19</accession>
<evidence type="ECO:0000313" key="1">
    <source>
        <dbReference type="EMBL" id="KAF6830621.1"/>
    </source>
</evidence>
<sequence length="205" mass="22721">MIILLIWRSTFIADPSSHTSAVNSISLRRLSRSSKMNSTLSIDLSRSWKSSNVEIRQIPKTAPKIERQVMLTDNASKPFYLWGGLVYSELSEQGNSKEIFPQGLGIFDLSRMVWKDEYDAAADKYESGDIIRSWHNAGGLETVTYNKDVASLLGLSAVGVKKAHPELAGRDAQCPAAGLGSQPAYAELDKRQWGDPDNVKYRMAP</sequence>
<evidence type="ECO:0000313" key="2">
    <source>
        <dbReference type="Proteomes" id="UP000654918"/>
    </source>
</evidence>
<comment type="caution">
    <text evidence="1">The sequence shown here is derived from an EMBL/GenBank/DDBJ whole genome shotgun (WGS) entry which is preliminary data.</text>
</comment>
<name>A0A8H6KH19_9PEZI</name>
<dbReference type="Proteomes" id="UP000654918">
    <property type="component" value="Unassembled WGS sequence"/>
</dbReference>
<reference evidence="1" key="1">
    <citation type="journal article" date="2020" name="Phytopathology">
        <title>Genome Sequence Resources of Colletotrichum truncatum, C. plurivorum, C. musicola, and C. sojae: Four Species Pathogenic to Soybean (Glycine max).</title>
        <authorList>
            <person name="Rogerio F."/>
            <person name="Boufleur T.R."/>
            <person name="Ciampi-Guillardi M."/>
            <person name="Sukno S.A."/>
            <person name="Thon M.R."/>
            <person name="Massola Junior N.S."/>
            <person name="Baroncelli R."/>
        </authorList>
    </citation>
    <scope>NUCLEOTIDE SEQUENCE</scope>
    <source>
        <strain evidence="1">LFN00145</strain>
    </source>
</reference>
<protein>
    <submittedName>
        <fullName evidence="1">Kelch repeat-containing protein-like protein 6</fullName>
    </submittedName>
</protein>
<organism evidence="1 2">
    <name type="scientific">Colletotrichum plurivorum</name>
    <dbReference type="NCBI Taxonomy" id="2175906"/>
    <lineage>
        <taxon>Eukaryota</taxon>
        <taxon>Fungi</taxon>
        <taxon>Dikarya</taxon>
        <taxon>Ascomycota</taxon>
        <taxon>Pezizomycotina</taxon>
        <taxon>Sordariomycetes</taxon>
        <taxon>Hypocreomycetidae</taxon>
        <taxon>Glomerellales</taxon>
        <taxon>Glomerellaceae</taxon>
        <taxon>Colletotrichum</taxon>
        <taxon>Colletotrichum orchidearum species complex</taxon>
    </lineage>
</organism>
<gene>
    <name evidence="1" type="ORF">CPLU01_07204</name>
</gene>
<proteinExistence type="predicted"/>
<keyword evidence="2" id="KW-1185">Reference proteome</keyword>